<name>M1VYM1_CLAP2</name>
<reference evidence="1 2" key="1">
    <citation type="journal article" date="2013" name="PLoS Genet.">
        <title>Plant-symbiotic fungi as chemical engineers: Multi-genome analysis of the Clavicipitaceae reveals dynamics of alkaloid loci.</title>
        <authorList>
            <person name="Schardl C.L."/>
            <person name="Young C.A."/>
            <person name="Hesse U."/>
            <person name="Amyotte S.G."/>
            <person name="Andreeva K."/>
            <person name="Calie P.J."/>
            <person name="Fleetwood D.J."/>
            <person name="Haws D.C."/>
            <person name="Moore N."/>
            <person name="Oeser B."/>
            <person name="Panaccione D.G."/>
            <person name="Schweri K.K."/>
            <person name="Voisey C.R."/>
            <person name="Farman M.L."/>
            <person name="Jaromczyk J.W."/>
            <person name="Roe B.A."/>
            <person name="O'Sullivan D.M."/>
            <person name="Scott B."/>
            <person name="Tudzynski P."/>
            <person name="An Z."/>
            <person name="Arnaoudova E.G."/>
            <person name="Bullock C.T."/>
            <person name="Charlton N.D."/>
            <person name="Chen L."/>
            <person name="Cox M."/>
            <person name="Dinkins R.D."/>
            <person name="Florea S."/>
            <person name="Glenn A.E."/>
            <person name="Gordon A."/>
            <person name="Gueldener U."/>
            <person name="Harris D.R."/>
            <person name="Hollin W."/>
            <person name="Jaromczyk J."/>
            <person name="Johnson R.D."/>
            <person name="Khan A.K."/>
            <person name="Leistner E."/>
            <person name="Leuchtmann A."/>
            <person name="Li C."/>
            <person name="Liu J."/>
            <person name="Liu J."/>
            <person name="Liu M."/>
            <person name="Mace W."/>
            <person name="Machado C."/>
            <person name="Nagabhyru P."/>
            <person name="Pan J."/>
            <person name="Schmid J."/>
            <person name="Sugawara K."/>
            <person name="Steiner U."/>
            <person name="Takach J.E."/>
            <person name="Tanaka E."/>
            <person name="Webb J.S."/>
            <person name="Wilson E.V."/>
            <person name="Wiseman J.L."/>
            <person name="Yoshida R."/>
            <person name="Zeng Z."/>
        </authorList>
    </citation>
    <scope>NUCLEOTIDE SEQUENCE [LARGE SCALE GENOMIC DNA]</scope>
    <source>
        <strain evidence="1 2">20.1</strain>
    </source>
</reference>
<sequence>MQTRKWHVYAPQQQQQQQLLSAAEQR</sequence>
<protein>
    <submittedName>
        <fullName evidence="1">Uncharacterized protein</fullName>
    </submittedName>
</protein>
<keyword evidence="2" id="KW-1185">Reference proteome</keyword>
<dbReference type="HOGENOM" id="CLU_3417231_0_0_1"/>
<organism evidence="1 2">
    <name type="scientific">Claviceps purpurea (strain 20.1)</name>
    <name type="common">Ergot fungus</name>
    <name type="synonym">Sphacelia segetum</name>
    <dbReference type="NCBI Taxonomy" id="1111077"/>
    <lineage>
        <taxon>Eukaryota</taxon>
        <taxon>Fungi</taxon>
        <taxon>Dikarya</taxon>
        <taxon>Ascomycota</taxon>
        <taxon>Pezizomycotina</taxon>
        <taxon>Sordariomycetes</taxon>
        <taxon>Hypocreomycetidae</taxon>
        <taxon>Hypocreales</taxon>
        <taxon>Clavicipitaceae</taxon>
        <taxon>Claviceps</taxon>
    </lineage>
</organism>
<dbReference type="Proteomes" id="UP000016801">
    <property type="component" value="Unassembled WGS sequence"/>
</dbReference>
<dbReference type="VEuPathDB" id="FungiDB:CPUR_08114"/>
<dbReference type="EMBL" id="CAGA01000078">
    <property type="protein sequence ID" value="CCE34182.1"/>
    <property type="molecule type" value="Genomic_DNA"/>
</dbReference>
<accession>M1VYM1</accession>
<evidence type="ECO:0000313" key="2">
    <source>
        <dbReference type="Proteomes" id="UP000016801"/>
    </source>
</evidence>
<proteinExistence type="predicted"/>
<gene>
    <name evidence="1" type="ORF">CPUR_08114</name>
</gene>
<comment type="caution">
    <text evidence="1">The sequence shown here is derived from an EMBL/GenBank/DDBJ whole genome shotgun (WGS) entry which is preliminary data.</text>
</comment>
<evidence type="ECO:0000313" key="1">
    <source>
        <dbReference type="EMBL" id="CCE34182.1"/>
    </source>
</evidence>
<dbReference type="AlphaFoldDB" id="M1VYM1"/>